<dbReference type="EMBL" id="QEKH01000034">
    <property type="protein sequence ID" value="PVY36613.1"/>
    <property type="molecule type" value="Genomic_DNA"/>
</dbReference>
<dbReference type="InterPro" id="IPR003869">
    <property type="entry name" value="Polysac_CapD-like"/>
</dbReference>
<dbReference type="GO" id="GO:0003978">
    <property type="term" value="F:UDP-glucose 4-epimerase activity"/>
    <property type="evidence" value="ECO:0007669"/>
    <property type="project" value="UniProtKB-EC"/>
</dbReference>
<reference evidence="11 14" key="2">
    <citation type="submission" date="2020-04" db="EMBL/GenBank/DDBJ databases">
        <authorList>
            <person name="Hitch T.C.A."/>
            <person name="Wylensek D."/>
            <person name="Clavel T."/>
        </authorList>
    </citation>
    <scope>NUCLEOTIDE SEQUENCE [LARGE SCALE GENOMIC DNA]</scope>
    <source>
        <strain evidence="11 14">COR2-253-APC-1A</strain>
    </source>
</reference>
<dbReference type="PANTHER" id="PTHR43318">
    <property type="entry name" value="UDP-N-ACETYLGLUCOSAMINE 4,6-DEHYDRATASE"/>
    <property type="match status" value="1"/>
</dbReference>
<dbReference type="EC" id="5.1.3.2" evidence="3"/>
<dbReference type="GO" id="GO:0009103">
    <property type="term" value="P:lipopolysaccharide biosynthetic process"/>
    <property type="evidence" value="ECO:0007669"/>
    <property type="project" value="UniProtKB-KW"/>
</dbReference>
<dbReference type="GeneID" id="78296737"/>
<comment type="catalytic activity">
    <reaction evidence="1">
        <text>UDP-alpha-D-glucose = UDP-alpha-D-galactose</text>
        <dbReference type="Rhea" id="RHEA:22168"/>
        <dbReference type="ChEBI" id="CHEBI:58885"/>
        <dbReference type="ChEBI" id="CHEBI:66914"/>
        <dbReference type="EC" id="5.1.3.2"/>
    </reaction>
</comment>
<dbReference type="Proteomes" id="UP000245959">
    <property type="component" value="Unassembled WGS sequence"/>
</dbReference>
<gene>
    <name evidence="12" type="ORF">C8D82_13419</name>
    <name evidence="11" type="ORF">HF882_16465</name>
</gene>
<keyword evidence="13" id="KW-1185">Reference proteome</keyword>
<comment type="caution">
    <text evidence="12">The sequence shown here is derived from an EMBL/GenBank/DDBJ whole genome shotgun (WGS) entry which is preliminary data.</text>
</comment>
<evidence type="ECO:0000313" key="11">
    <source>
        <dbReference type="EMBL" id="NMD88180.1"/>
    </source>
</evidence>
<comment type="similarity">
    <text evidence="2">Belongs to the polysaccharide synthase family.</text>
</comment>
<dbReference type="Pfam" id="PF08485">
    <property type="entry name" value="Polysacc_syn_2C"/>
    <property type="match status" value="1"/>
</dbReference>
<dbReference type="SUPFAM" id="SSF51735">
    <property type="entry name" value="NAD(P)-binding Rossmann-fold domains"/>
    <property type="match status" value="1"/>
</dbReference>
<evidence type="ECO:0000256" key="3">
    <source>
        <dbReference type="ARBA" id="ARBA00013189"/>
    </source>
</evidence>
<dbReference type="CDD" id="cd05237">
    <property type="entry name" value="UDP_invert_4-6DH_SDR_e"/>
    <property type="match status" value="1"/>
</dbReference>
<evidence type="ECO:0000313" key="14">
    <source>
        <dbReference type="Proteomes" id="UP000576225"/>
    </source>
</evidence>
<dbReference type="AlphaFoldDB" id="A0A2U1AJM5"/>
<feature type="domain" description="Polysaccharide biosynthesis protein CapD-like" evidence="9">
    <location>
        <begin position="7"/>
        <end position="282"/>
    </location>
</feature>
<reference evidence="12 13" key="1">
    <citation type="submission" date="2018-04" db="EMBL/GenBank/DDBJ databases">
        <title>Genomic Encyclopedia of Type Strains, Phase IV (KMG-IV): sequencing the most valuable type-strain genomes for metagenomic binning, comparative biology and taxonomic classification.</title>
        <authorList>
            <person name="Goeker M."/>
        </authorList>
    </citation>
    <scope>NUCLEOTIDE SEQUENCE [LARGE SCALE GENOMIC DNA]</scope>
    <source>
        <strain evidence="12 13">DSM 14823</strain>
    </source>
</reference>
<dbReference type="Proteomes" id="UP000576225">
    <property type="component" value="Unassembled WGS sequence"/>
</dbReference>
<evidence type="ECO:0000313" key="13">
    <source>
        <dbReference type="Proteomes" id="UP000245959"/>
    </source>
</evidence>
<accession>A0A2U1AJM5</accession>
<evidence type="ECO:0000259" key="10">
    <source>
        <dbReference type="Pfam" id="PF08485"/>
    </source>
</evidence>
<evidence type="ECO:0000256" key="4">
    <source>
        <dbReference type="ARBA" id="ARBA00018569"/>
    </source>
</evidence>
<keyword evidence="5" id="KW-0448">Lipopolysaccharide biosynthesis</keyword>
<evidence type="ECO:0000256" key="2">
    <source>
        <dbReference type="ARBA" id="ARBA00007430"/>
    </source>
</evidence>
<dbReference type="InterPro" id="IPR051203">
    <property type="entry name" value="Polysaccharide_Synthase-Rel"/>
</dbReference>
<evidence type="ECO:0000256" key="6">
    <source>
        <dbReference type="ARBA" id="ARBA00023235"/>
    </source>
</evidence>
<dbReference type="InterPro" id="IPR036291">
    <property type="entry name" value="NAD(P)-bd_dom_sf"/>
</dbReference>
<dbReference type="PANTHER" id="PTHR43318:SF2">
    <property type="entry name" value="UDP-N-ACETYLGLUCOSAMINE 4,6-DEHYDRATASE (INVERTING)"/>
    <property type="match status" value="1"/>
</dbReference>
<keyword evidence="6" id="KW-0413">Isomerase</keyword>
<name>A0A2U1AJM5_9BACT</name>
<evidence type="ECO:0000256" key="8">
    <source>
        <dbReference type="ARBA" id="ARBA00033067"/>
    </source>
</evidence>
<sequence length="341" mass="38332">MFKDKVLLITGGTGSFGNAVLRRFLNSDIREVRIFSRDEKKQDDMRHELQNPKVKFYIGNVRDRQSVDGVMDGVDYIFHAAALKQVPSCEFFPLQAVQTNVLGTNNVLESAVAHGVKNIVVLSTDKAAYPINAMGISKAMMEKVAIAKGRALGKSAKTTVCCTRYGNVMASRGSVIPLWVEQIKAGKPITITDPNMTRFMMTLDDAVDLVIYAWQHGENGDLFVQKAPAATLTTLATALKELYHSDTEVRVIGTRHGEKLYETLVTREEMARSVDMDNYFRIPCDTRDLNYDKFFVEGSEDVAKIEDYHSHNTRRLDVDGMKQLLLKLNFIREDMEKLGHA</sequence>
<protein>
    <recommendedName>
        <fullName evidence="4">UDP-glucose 4-epimerase</fullName>
        <ecNumber evidence="3">5.1.3.2</ecNumber>
    </recommendedName>
    <alternativeName>
        <fullName evidence="8">Galactowaldenase</fullName>
    </alternativeName>
    <alternativeName>
        <fullName evidence="7">UDP-galactose 4-epimerase</fullName>
    </alternativeName>
</protein>
<evidence type="ECO:0000313" key="12">
    <source>
        <dbReference type="EMBL" id="PVY36613.1"/>
    </source>
</evidence>
<organism evidence="12 13">
    <name type="scientific">Victivallis vadensis</name>
    <dbReference type="NCBI Taxonomy" id="172901"/>
    <lineage>
        <taxon>Bacteria</taxon>
        <taxon>Pseudomonadati</taxon>
        <taxon>Lentisphaerota</taxon>
        <taxon>Lentisphaeria</taxon>
        <taxon>Victivallales</taxon>
        <taxon>Victivallaceae</taxon>
        <taxon>Victivallis</taxon>
    </lineage>
</organism>
<dbReference type="EMBL" id="JABAEW010000039">
    <property type="protein sequence ID" value="NMD88180.1"/>
    <property type="molecule type" value="Genomic_DNA"/>
</dbReference>
<evidence type="ECO:0000256" key="1">
    <source>
        <dbReference type="ARBA" id="ARBA00000083"/>
    </source>
</evidence>
<dbReference type="InterPro" id="IPR013692">
    <property type="entry name" value="CapD_C"/>
</dbReference>
<feature type="domain" description="UDP-glucose 4-epimerase CapD C-terminal" evidence="10">
    <location>
        <begin position="285"/>
        <end position="332"/>
    </location>
</feature>
<dbReference type="Gene3D" id="3.40.50.720">
    <property type="entry name" value="NAD(P)-binding Rossmann-like Domain"/>
    <property type="match status" value="1"/>
</dbReference>
<dbReference type="Pfam" id="PF02719">
    <property type="entry name" value="Polysacc_synt_2"/>
    <property type="match status" value="1"/>
</dbReference>
<dbReference type="OrthoDB" id="9803111at2"/>
<evidence type="ECO:0000256" key="7">
    <source>
        <dbReference type="ARBA" id="ARBA00031367"/>
    </source>
</evidence>
<proteinExistence type="inferred from homology"/>
<evidence type="ECO:0000259" key="9">
    <source>
        <dbReference type="Pfam" id="PF02719"/>
    </source>
</evidence>
<dbReference type="RefSeq" id="WP_116885464.1">
    <property type="nucleotide sequence ID" value="NZ_CABMMC010000001.1"/>
</dbReference>
<evidence type="ECO:0000256" key="5">
    <source>
        <dbReference type="ARBA" id="ARBA00022985"/>
    </source>
</evidence>